<dbReference type="EMBL" id="CDMC01000012">
    <property type="protein sequence ID" value="CEL08774.1"/>
    <property type="molecule type" value="Genomic_DNA"/>
</dbReference>
<reference evidence="2" key="1">
    <citation type="journal article" date="2016" name="Genome Announc.">
        <title>Draft genome sequences of fungus Aspergillus calidoustus.</title>
        <authorList>
            <person name="Horn F."/>
            <person name="Linde J."/>
            <person name="Mattern D.J."/>
            <person name="Walther G."/>
            <person name="Guthke R."/>
            <person name="Scherlach K."/>
            <person name="Martin K."/>
            <person name="Brakhage A.A."/>
            <person name="Petzke L."/>
            <person name="Valiante V."/>
        </authorList>
    </citation>
    <scope>NUCLEOTIDE SEQUENCE [LARGE SCALE GENOMIC DNA]</scope>
    <source>
        <strain evidence="2">SF006504</strain>
    </source>
</reference>
<evidence type="ECO:0000313" key="2">
    <source>
        <dbReference type="Proteomes" id="UP000054771"/>
    </source>
</evidence>
<name>A0A0U5GAB5_ASPCI</name>
<evidence type="ECO:0000313" key="1">
    <source>
        <dbReference type="EMBL" id="CEL08774.1"/>
    </source>
</evidence>
<keyword evidence="2" id="KW-1185">Reference proteome</keyword>
<proteinExistence type="predicted"/>
<accession>A0A0U5GAB5</accession>
<sequence length="72" mass="8042">MDLHGLCLEIGNADSGSRHPKIAFFVSPSQAPHITSVIYDLPIPYVVRYSLTENRVEGYNVPRPRPLKVVLP</sequence>
<organism evidence="1 2">
    <name type="scientific">Aspergillus calidoustus</name>
    <dbReference type="NCBI Taxonomy" id="454130"/>
    <lineage>
        <taxon>Eukaryota</taxon>
        <taxon>Fungi</taxon>
        <taxon>Dikarya</taxon>
        <taxon>Ascomycota</taxon>
        <taxon>Pezizomycotina</taxon>
        <taxon>Eurotiomycetes</taxon>
        <taxon>Eurotiomycetidae</taxon>
        <taxon>Eurotiales</taxon>
        <taxon>Aspergillaceae</taxon>
        <taxon>Aspergillus</taxon>
        <taxon>Aspergillus subgen. Nidulantes</taxon>
    </lineage>
</organism>
<dbReference type="AlphaFoldDB" id="A0A0U5GAB5"/>
<dbReference type="Proteomes" id="UP000054771">
    <property type="component" value="Unassembled WGS sequence"/>
</dbReference>
<gene>
    <name evidence="1" type="ORF">ASPCAL11919</name>
</gene>
<protein>
    <submittedName>
        <fullName evidence="1">Uncharacterized protein</fullName>
    </submittedName>
</protein>